<evidence type="ECO:0000256" key="8">
    <source>
        <dbReference type="HAMAP-Rule" id="MF_00917"/>
    </source>
</evidence>
<feature type="binding site" evidence="8">
    <location>
        <begin position="45"/>
        <end position="47"/>
    </location>
    <ligand>
        <name>substrate</name>
    </ligand>
</feature>
<dbReference type="InterPro" id="IPR013785">
    <property type="entry name" value="Aldolase_TIM"/>
</dbReference>
<reference evidence="10" key="1">
    <citation type="journal article" date="2021" name="PeerJ">
        <title>Extensive microbial diversity within the chicken gut microbiome revealed by metagenomics and culture.</title>
        <authorList>
            <person name="Gilroy R."/>
            <person name="Ravi A."/>
            <person name="Getino M."/>
            <person name="Pursley I."/>
            <person name="Horton D.L."/>
            <person name="Alikhan N.F."/>
            <person name="Baker D."/>
            <person name="Gharbi K."/>
            <person name="Hall N."/>
            <person name="Watson M."/>
            <person name="Adriaenssens E.M."/>
            <person name="Foster-Nyarko E."/>
            <person name="Jarju S."/>
            <person name="Secka A."/>
            <person name="Antonio M."/>
            <person name="Oren A."/>
            <person name="Chaudhuri R.R."/>
            <person name="La Ragione R."/>
            <person name="Hildebrand F."/>
            <person name="Pallen M.J."/>
        </authorList>
    </citation>
    <scope>NUCLEOTIDE SEQUENCE</scope>
    <source>
        <strain evidence="10">Gambia16-930</strain>
    </source>
</reference>
<sequence length="231" mass="26206">MKEKGYADVLNSDIQSAESSLCEKDSVCRECESFSYPLMEQFLSLQGEGFNTGKAAYFIRLAGCNVRCDFCDVKQSWNVADRPLASVGSIVDNARKHNAVNAVVTGGEPLLYDLNPLTRALKAEGICTWLETSASKPLSGIWDWICISPKTKRPPLEENMIYADELKVVIRDESDFSFAELYASKTKKGCMLYLQAEWESEKKVMKSIIDYIEHHPIWRLSLQTHKYLDIR</sequence>
<dbReference type="Proteomes" id="UP000824267">
    <property type="component" value="Unassembled WGS sequence"/>
</dbReference>
<dbReference type="PANTHER" id="PTHR42836:SF1">
    <property type="entry name" value="7-CARBOXY-7-DEAZAGUANINE SYNTHASE"/>
    <property type="match status" value="1"/>
</dbReference>
<feature type="binding site" evidence="8">
    <location>
        <position position="107"/>
    </location>
    <ligand>
        <name>S-adenosyl-L-methionine</name>
        <dbReference type="ChEBI" id="CHEBI:59789"/>
    </ligand>
</feature>
<reference evidence="10" key="2">
    <citation type="submission" date="2021-04" db="EMBL/GenBank/DDBJ databases">
        <authorList>
            <person name="Gilroy R."/>
        </authorList>
    </citation>
    <scope>NUCLEOTIDE SEQUENCE</scope>
    <source>
        <strain evidence="10">Gambia16-930</strain>
    </source>
</reference>
<comment type="caution">
    <text evidence="8">Lacks conserved residue(s) required for the propagation of feature annotation.</text>
</comment>
<dbReference type="InterPro" id="IPR007197">
    <property type="entry name" value="rSAM"/>
</dbReference>
<dbReference type="GO" id="GO:1904047">
    <property type="term" value="F:S-adenosyl-L-methionine binding"/>
    <property type="evidence" value="ECO:0007669"/>
    <property type="project" value="UniProtKB-UniRule"/>
</dbReference>
<comment type="subunit">
    <text evidence="8">Homodimer.</text>
</comment>
<gene>
    <name evidence="8" type="primary">queE</name>
    <name evidence="10" type="ORF">IAC47_00470</name>
</gene>
<evidence type="ECO:0000256" key="6">
    <source>
        <dbReference type="ARBA" id="ARBA00023014"/>
    </source>
</evidence>
<dbReference type="GO" id="GO:0016840">
    <property type="term" value="F:carbon-nitrogen lyase activity"/>
    <property type="evidence" value="ECO:0007669"/>
    <property type="project" value="UniProtKB-UniRule"/>
</dbReference>
<accession>A0A9D1RFH3</accession>
<dbReference type="Pfam" id="PF04055">
    <property type="entry name" value="Radical_SAM"/>
    <property type="match status" value="1"/>
</dbReference>
<feature type="binding site" evidence="8">
    <location>
        <position position="105"/>
    </location>
    <ligand>
        <name>substrate</name>
    </ligand>
</feature>
<proteinExistence type="inferred from homology"/>
<keyword evidence="6 8" id="KW-0411">Iron-sulfur</keyword>
<evidence type="ECO:0000313" key="11">
    <source>
        <dbReference type="Proteomes" id="UP000824267"/>
    </source>
</evidence>
<comment type="similarity">
    <text evidence="8">Belongs to the radical SAM superfamily. 7-carboxy-7-deazaguanine synthase family.</text>
</comment>
<dbReference type="PROSITE" id="PS51918">
    <property type="entry name" value="RADICAL_SAM"/>
    <property type="match status" value="1"/>
</dbReference>
<feature type="domain" description="Radical SAM core" evidence="9">
    <location>
        <begin position="51"/>
        <end position="231"/>
    </location>
</feature>
<feature type="binding site" evidence="8">
    <location>
        <begin position="148"/>
        <end position="150"/>
    </location>
    <ligand>
        <name>S-adenosyl-L-methionine</name>
        <dbReference type="ChEBI" id="CHEBI:59789"/>
    </ligand>
</feature>
<evidence type="ECO:0000256" key="1">
    <source>
        <dbReference type="ARBA" id="ARBA00022485"/>
    </source>
</evidence>
<comment type="cofactor">
    <cofactor evidence="8">
        <name>[4Fe-4S] cluster</name>
        <dbReference type="ChEBI" id="CHEBI:49883"/>
    </cofactor>
    <text evidence="8">Binds 1 [4Fe-4S] cluster. The cluster is coordinated with 3 cysteines and an exchangeable S-adenosyl-L-methionine.</text>
</comment>
<comment type="function">
    <text evidence="8">Catalyzes the complex heterocyclic radical-mediated conversion of 6-carboxy-5,6,7,8-tetrahydropterin (CPH4) to 7-carboxy-7-deazaguanine (CDG), a step common to the biosynthetic pathways of all 7-deazapurine-containing compounds.</text>
</comment>
<dbReference type="GO" id="GO:0051539">
    <property type="term" value="F:4 iron, 4 sulfur cluster binding"/>
    <property type="evidence" value="ECO:0007669"/>
    <property type="project" value="UniProtKB-UniRule"/>
</dbReference>
<dbReference type="HAMAP" id="MF_00917">
    <property type="entry name" value="QueE"/>
    <property type="match status" value="1"/>
</dbReference>
<comment type="catalytic activity">
    <reaction evidence="8">
        <text>6-carboxy-5,6,7,8-tetrahydropterin + H(+) = 7-carboxy-7-carbaguanine + NH4(+)</text>
        <dbReference type="Rhea" id="RHEA:27974"/>
        <dbReference type="ChEBI" id="CHEBI:15378"/>
        <dbReference type="ChEBI" id="CHEBI:28938"/>
        <dbReference type="ChEBI" id="CHEBI:61032"/>
        <dbReference type="ChEBI" id="CHEBI:61036"/>
        <dbReference type="EC" id="4.3.99.3"/>
    </reaction>
</comment>
<dbReference type="InterPro" id="IPR024924">
    <property type="entry name" value="7-CO-7-deazaguanine_synth-like"/>
</dbReference>
<keyword evidence="4 8" id="KW-0460">Magnesium</keyword>
<keyword evidence="2 8" id="KW-0949">S-adenosyl-L-methionine</keyword>
<evidence type="ECO:0000256" key="2">
    <source>
        <dbReference type="ARBA" id="ARBA00022691"/>
    </source>
</evidence>
<feature type="binding site" evidence="8">
    <location>
        <position position="71"/>
    </location>
    <ligand>
        <name>[4Fe-4S] cluster</name>
        <dbReference type="ChEBI" id="CHEBI:49883"/>
        <note>4Fe-4S-S-AdoMet</note>
    </ligand>
</feature>
<dbReference type="Gene3D" id="3.20.20.70">
    <property type="entry name" value="Aldolase class I"/>
    <property type="match status" value="1"/>
</dbReference>
<dbReference type="PIRSF" id="PIRSF000370">
    <property type="entry name" value="QueE"/>
    <property type="match status" value="1"/>
</dbReference>
<dbReference type="EMBL" id="DXGG01000016">
    <property type="protein sequence ID" value="HIW86739.1"/>
    <property type="molecule type" value="Genomic_DNA"/>
</dbReference>
<evidence type="ECO:0000256" key="5">
    <source>
        <dbReference type="ARBA" id="ARBA00023004"/>
    </source>
</evidence>
<comment type="pathway">
    <text evidence="8">Purine metabolism; 7-cyano-7-deazaguanine biosynthesis.</text>
</comment>
<keyword evidence="8" id="KW-0671">Queuosine biosynthesis</keyword>
<feature type="binding site" evidence="8">
    <location>
        <position position="60"/>
    </location>
    <ligand>
        <name>substrate</name>
    </ligand>
</feature>
<dbReference type="GO" id="GO:0008616">
    <property type="term" value="P:tRNA queuosine(34) biosynthetic process"/>
    <property type="evidence" value="ECO:0007669"/>
    <property type="project" value="UniProtKB-UniRule"/>
</dbReference>
<keyword evidence="5 8" id="KW-0408">Iron</keyword>
<evidence type="ECO:0000259" key="9">
    <source>
        <dbReference type="PROSITE" id="PS51918"/>
    </source>
</evidence>
<dbReference type="SFLD" id="SFLDS00029">
    <property type="entry name" value="Radical_SAM"/>
    <property type="match status" value="1"/>
</dbReference>
<organism evidence="10 11">
    <name type="scientific">Candidatus Onthomorpha intestinigallinarum</name>
    <dbReference type="NCBI Taxonomy" id="2840880"/>
    <lineage>
        <taxon>Bacteria</taxon>
        <taxon>Pseudomonadati</taxon>
        <taxon>Bacteroidota</taxon>
        <taxon>Bacteroidia</taxon>
        <taxon>Bacteroidales</taxon>
        <taxon>Candidatus Onthomorpha</taxon>
    </lineage>
</organism>
<dbReference type="EC" id="4.3.99.3" evidence="8"/>
<dbReference type="AlphaFoldDB" id="A0A9D1RFH3"/>
<dbReference type="InterPro" id="IPR058240">
    <property type="entry name" value="rSAM_sf"/>
</dbReference>
<comment type="cofactor">
    <cofactor evidence="8">
        <name>S-adenosyl-L-methionine</name>
        <dbReference type="ChEBI" id="CHEBI:59789"/>
    </cofactor>
    <text evidence="8">Binds 1 S-adenosyl-L-methionine per subunit.</text>
</comment>
<protein>
    <recommendedName>
        <fullName evidence="8">7-carboxy-7-deazaguanine synthase</fullName>
        <shortName evidence="8">CDG synthase</shortName>
        <ecNumber evidence="8">4.3.99.3</ecNumber>
    </recommendedName>
    <alternativeName>
        <fullName evidence="8">Queuosine biosynthesis protein QueE</fullName>
    </alternativeName>
</protein>
<dbReference type="GO" id="GO:0000287">
    <property type="term" value="F:magnesium ion binding"/>
    <property type="evidence" value="ECO:0007669"/>
    <property type="project" value="UniProtKB-UniRule"/>
</dbReference>
<feature type="binding site" evidence="8">
    <location>
        <position position="64"/>
    </location>
    <ligand>
        <name>[4Fe-4S] cluster</name>
        <dbReference type="ChEBI" id="CHEBI:49883"/>
        <note>4Fe-4S-S-AdoMet</note>
    </ligand>
</feature>
<evidence type="ECO:0000256" key="4">
    <source>
        <dbReference type="ARBA" id="ARBA00022842"/>
    </source>
</evidence>
<evidence type="ECO:0000256" key="3">
    <source>
        <dbReference type="ARBA" id="ARBA00022723"/>
    </source>
</evidence>
<keyword evidence="3 8" id="KW-0479">Metal-binding</keyword>
<feature type="binding site" evidence="8">
    <location>
        <position position="68"/>
    </location>
    <ligand>
        <name>[4Fe-4S] cluster</name>
        <dbReference type="ChEBI" id="CHEBI:49883"/>
        <note>4Fe-4S-S-AdoMet</note>
    </ligand>
</feature>
<name>A0A9D1RFH3_9BACT</name>
<keyword evidence="1 8" id="KW-0004">4Fe-4S</keyword>
<evidence type="ECO:0000313" key="10">
    <source>
        <dbReference type="EMBL" id="HIW86739.1"/>
    </source>
</evidence>
<comment type="cofactor">
    <cofactor evidence="8">
        <name>Mg(2+)</name>
        <dbReference type="ChEBI" id="CHEBI:18420"/>
    </cofactor>
</comment>
<feature type="binding site" evidence="8">
    <location>
        <begin position="70"/>
        <end position="72"/>
    </location>
    <ligand>
        <name>S-adenosyl-L-methionine</name>
        <dbReference type="ChEBI" id="CHEBI:59789"/>
    </ligand>
</feature>
<dbReference type="SUPFAM" id="SSF102114">
    <property type="entry name" value="Radical SAM enzymes"/>
    <property type="match status" value="1"/>
</dbReference>
<keyword evidence="7 8" id="KW-0456">Lyase</keyword>
<evidence type="ECO:0000256" key="7">
    <source>
        <dbReference type="ARBA" id="ARBA00023239"/>
    </source>
</evidence>
<dbReference type="PANTHER" id="PTHR42836">
    <property type="entry name" value="7-CARBOXY-7-DEAZAGUANINE SYNTHASE"/>
    <property type="match status" value="1"/>
</dbReference>
<comment type="caution">
    <text evidence="10">The sequence shown here is derived from an EMBL/GenBank/DDBJ whole genome shotgun (WGS) entry which is preliminary data.</text>
</comment>